<comment type="caution">
    <text evidence="1">The sequence shown here is derived from an EMBL/GenBank/DDBJ whole genome shotgun (WGS) entry which is preliminary data.</text>
</comment>
<dbReference type="PANTHER" id="PTHR36849">
    <property type="entry name" value="CYTOPLASMIC PROTEIN-RELATED"/>
    <property type="match status" value="1"/>
</dbReference>
<sequence length="119" mass="14063">MSYTIHIKRVYEPFEKSDGFRVLIDGLWPRGLKKEAVHADEWLKDIAPSTTLRKWFGHDPDKWTAFKEKYQTELKGSDALQTLIEHIRQHKKVTLLYAARDEAHNNAQVLQEYLRKKLS</sequence>
<keyword evidence="2" id="KW-1185">Reference proteome</keyword>
<evidence type="ECO:0000313" key="2">
    <source>
        <dbReference type="Proteomes" id="UP000321436"/>
    </source>
</evidence>
<gene>
    <name evidence="1" type="ORF">CCY01nite_33730</name>
</gene>
<protein>
    <recommendedName>
        <fullName evidence="3">DUF488 domain-containing protein</fullName>
    </recommendedName>
</protein>
<dbReference type="AlphaFoldDB" id="A0A512RN56"/>
<reference evidence="1 2" key="1">
    <citation type="submission" date="2019-07" db="EMBL/GenBank/DDBJ databases">
        <title>Whole genome shotgun sequence of Chitinophaga cymbidii NBRC 109752.</title>
        <authorList>
            <person name="Hosoyama A."/>
            <person name="Uohara A."/>
            <person name="Ohji S."/>
            <person name="Ichikawa N."/>
        </authorList>
    </citation>
    <scope>NUCLEOTIDE SEQUENCE [LARGE SCALE GENOMIC DNA]</scope>
    <source>
        <strain evidence="1 2">NBRC 109752</strain>
    </source>
</reference>
<evidence type="ECO:0008006" key="3">
    <source>
        <dbReference type="Google" id="ProtNLM"/>
    </source>
</evidence>
<dbReference type="PANTHER" id="PTHR36849:SF1">
    <property type="entry name" value="CYTOPLASMIC PROTEIN"/>
    <property type="match status" value="1"/>
</dbReference>
<organism evidence="1 2">
    <name type="scientific">Chitinophaga cymbidii</name>
    <dbReference type="NCBI Taxonomy" id="1096750"/>
    <lineage>
        <taxon>Bacteria</taxon>
        <taxon>Pseudomonadati</taxon>
        <taxon>Bacteroidota</taxon>
        <taxon>Chitinophagia</taxon>
        <taxon>Chitinophagales</taxon>
        <taxon>Chitinophagaceae</taxon>
        <taxon>Chitinophaga</taxon>
    </lineage>
</organism>
<dbReference type="RefSeq" id="WP_186831114.1">
    <property type="nucleotide sequence ID" value="NZ_BKAU01000004.1"/>
</dbReference>
<name>A0A512RN56_9BACT</name>
<dbReference type="Proteomes" id="UP000321436">
    <property type="component" value="Unassembled WGS sequence"/>
</dbReference>
<accession>A0A512RN56</accession>
<dbReference type="Pfam" id="PF22752">
    <property type="entry name" value="DUF488-N3i"/>
    <property type="match status" value="1"/>
</dbReference>
<dbReference type="EMBL" id="BKAU01000004">
    <property type="protein sequence ID" value="GEP97113.1"/>
    <property type="molecule type" value="Genomic_DNA"/>
</dbReference>
<proteinExistence type="predicted"/>
<evidence type="ECO:0000313" key="1">
    <source>
        <dbReference type="EMBL" id="GEP97113.1"/>
    </source>
</evidence>
<dbReference type="InterPro" id="IPR052552">
    <property type="entry name" value="YeaO-like"/>
</dbReference>